<comment type="caution">
    <text evidence="1">The sequence shown here is derived from an EMBL/GenBank/DDBJ whole genome shotgun (WGS) entry which is preliminary data.</text>
</comment>
<dbReference type="Proteomes" id="UP001500305">
    <property type="component" value="Unassembled WGS sequence"/>
</dbReference>
<dbReference type="EMBL" id="BAAATR010000063">
    <property type="protein sequence ID" value="GAA2278443.1"/>
    <property type="molecule type" value="Genomic_DNA"/>
</dbReference>
<evidence type="ECO:0000313" key="2">
    <source>
        <dbReference type="Proteomes" id="UP001500305"/>
    </source>
</evidence>
<sequence length="84" mass="9658">MWKPSIGALSAARWKDQDEYDHGRRLGFITDDDHQAEREVTRRLDTATLRQVTHWLERTRAAALALRGTGQIPPPRLAARRGRI</sequence>
<proteinExistence type="predicted"/>
<protein>
    <submittedName>
        <fullName evidence="1">Uncharacterized protein</fullName>
    </submittedName>
</protein>
<accession>A0ABN3EZG0</accession>
<organism evidence="1 2">
    <name type="scientific">Kitasatospora cystarginea</name>
    <dbReference type="NCBI Taxonomy" id="58350"/>
    <lineage>
        <taxon>Bacteria</taxon>
        <taxon>Bacillati</taxon>
        <taxon>Actinomycetota</taxon>
        <taxon>Actinomycetes</taxon>
        <taxon>Kitasatosporales</taxon>
        <taxon>Streptomycetaceae</taxon>
        <taxon>Kitasatospora</taxon>
    </lineage>
</organism>
<dbReference type="RefSeq" id="WP_344641093.1">
    <property type="nucleotide sequence ID" value="NZ_BAAATR010000063.1"/>
</dbReference>
<keyword evidence="2" id="KW-1185">Reference proteome</keyword>
<reference evidence="1 2" key="1">
    <citation type="journal article" date="2019" name="Int. J. Syst. Evol. Microbiol.">
        <title>The Global Catalogue of Microorganisms (GCM) 10K type strain sequencing project: providing services to taxonomists for standard genome sequencing and annotation.</title>
        <authorList>
            <consortium name="The Broad Institute Genomics Platform"/>
            <consortium name="The Broad Institute Genome Sequencing Center for Infectious Disease"/>
            <person name="Wu L."/>
            <person name="Ma J."/>
        </authorList>
    </citation>
    <scope>NUCLEOTIDE SEQUENCE [LARGE SCALE GENOMIC DNA]</scope>
    <source>
        <strain evidence="1 2">JCM 7356</strain>
    </source>
</reference>
<gene>
    <name evidence="1" type="ORF">GCM10010430_75520</name>
</gene>
<name>A0ABN3EZG0_9ACTN</name>
<evidence type="ECO:0000313" key="1">
    <source>
        <dbReference type="EMBL" id="GAA2278443.1"/>
    </source>
</evidence>